<feature type="region of interest" description="Disordered" evidence="1">
    <location>
        <begin position="233"/>
        <end position="266"/>
    </location>
</feature>
<feature type="signal peptide" evidence="2">
    <location>
        <begin position="1"/>
        <end position="27"/>
    </location>
</feature>
<proteinExistence type="predicted"/>
<feature type="compositionally biased region" description="Basic and acidic residues" evidence="1">
    <location>
        <begin position="196"/>
        <end position="205"/>
    </location>
</feature>
<keyword evidence="4" id="KW-1185">Reference proteome</keyword>
<evidence type="ECO:0000256" key="2">
    <source>
        <dbReference type="SAM" id="SignalP"/>
    </source>
</evidence>
<accession>A0A178IQD4</accession>
<dbReference type="RefSeq" id="WP_068768721.1">
    <property type="nucleotide sequence ID" value="NZ_CP109796.1"/>
</dbReference>
<feature type="compositionally biased region" description="Basic and acidic residues" evidence="1">
    <location>
        <begin position="233"/>
        <end position="262"/>
    </location>
</feature>
<keyword evidence="2" id="KW-0732">Signal</keyword>
<feature type="region of interest" description="Disordered" evidence="1">
    <location>
        <begin position="196"/>
        <end position="218"/>
    </location>
</feature>
<evidence type="ECO:0000313" key="4">
    <source>
        <dbReference type="Proteomes" id="UP000078486"/>
    </source>
</evidence>
<evidence type="ECO:0000313" key="3">
    <source>
        <dbReference type="EMBL" id="OAM91545.1"/>
    </source>
</evidence>
<feature type="chain" id="PRO_5008089303" evidence="2">
    <location>
        <begin position="28"/>
        <end position="280"/>
    </location>
</feature>
<evidence type="ECO:0000256" key="1">
    <source>
        <dbReference type="SAM" id="MobiDB-lite"/>
    </source>
</evidence>
<sequence>MMPSKFFRGLRLGLLMLGLFSGISARAQFMTFDASSFIQATLNWIENAMTQVNTYTSATSSVISLERFGDLAKLKKTISRTVRTAQKAMVMVEAAKRLSDGDLWAAATLVGELSSNPEHAGAARNMISEYKAARAVSDKFQREGVTLGNASSYVYEHRRLQRQNAEFKRRLERAREAERLKREAEAAVLAMEREKASRELKRNAEEAQENPEDQTAANTAVVASQLDMMLASEADKRKVDTLKAADAAAREKERREREESRLSDSVVGGVEVLKSYSKYR</sequence>
<gene>
    <name evidence="3" type="ORF">AW736_02590</name>
</gene>
<organism evidence="3 4">
    <name type="scientific">Termitidicoccus mucosus</name>
    <dbReference type="NCBI Taxonomy" id="1184151"/>
    <lineage>
        <taxon>Bacteria</taxon>
        <taxon>Pseudomonadati</taxon>
        <taxon>Verrucomicrobiota</taxon>
        <taxon>Opitutia</taxon>
        <taxon>Opitutales</taxon>
        <taxon>Opitutaceae</taxon>
        <taxon>Termitidicoccus</taxon>
    </lineage>
</organism>
<protein>
    <submittedName>
        <fullName evidence="3">Uncharacterized protein</fullName>
    </submittedName>
</protein>
<comment type="caution">
    <text evidence="3">The sequence shown here is derived from an EMBL/GenBank/DDBJ whole genome shotgun (WGS) entry which is preliminary data.</text>
</comment>
<name>A0A178IQD4_9BACT</name>
<dbReference type="AlphaFoldDB" id="A0A178IQD4"/>
<reference evidence="3 4" key="1">
    <citation type="submission" date="2016-01" db="EMBL/GenBank/DDBJ databases">
        <title>High potential of lignocellulose degradation of a new Verrucomicrobia species.</title>
        <authorList>
            <person name="Wang Y."/>
            <person name="Shi Y."/>
            <person name="Qiu Z."/>
            <person name="Liu S."/>
            <person name="Yang H."/>
        </authorList>
    </citation>
    <scope>NUCLEOTIDE SEQUENCE [LARGE SCALE GENOMIC DNA]</scope>
    <source>
        <strain evidence="3 4">TSB47</strain>
    </source>
</reference>
<dbReference type="Proteomes" id="UP000078486">
    <property type="component" value="Unassembled WGS sequence"/>
</dbReference>
<dbReference type="EMBL" id="LRRQ01000023">
    <property type="protein sequence ID" value="OAM91545.1"/>
    <property type="molecule type" value="Genomic_DNA"/>
</dbReference>